<dbReference type="EMBL" id="GBRH01260883">
    <property type="protein sequence ID" value="JAD37012.1"/>
    <property type="molecule type" value="Transcribed_RNA"/>
</dbReference>
<reference evidence="1" key="2">
    <citation type="journal article" date="2015" name="Data Brief">
        <title>Shoot transcriptome of the giant reed, Arundo donax.</title>
        <authorList>
            <person name="Barrero R.A."/>
            <person name="Guerrero F.D."/>
            <person name="Moolhuijzen P."/>
            <person name="Goolsby J.A."/>
            <person name="Tidwell J."/>
            <person name="Bellgard S.E."/>
            <person name="Bellgard M.I."/>
        </authorList>
    </citation>
    <scope>NUCLEOTIDE SEQUENCE</scope>
    <source>
        <tissue evidence="1">Shoot tissue taken approximately 20 cm above the soil surface</tissue>
    </source>
</reference>
<proteinExistence type="predicted"/>
<dbReference type="AlphaFoldDB" id="A0A0A8ZQA8"/>
<name>A0A0A8ZQA8_ARUDO</name>
<sequence length="68" mass="7856">MNNHLGTHCTGRLRTYACKEEMVMSWTKPSCRTVWEVMEQSMINCISASSTTFIYCKPSQLNTRYVTV</sequence>
<protein>
    <submittedName>
        <fullName evidence="1">Uncharacterized protein</fullName>
    </submittedName>
</protein>
<accession>A0A0A8ZQA8</accession>
<reference evidence="1" key="1">
    <citation type="submission" date="2014-09" db="EMBL/GenBank/DDBJ databases">
        <authorList>
            <person name="Magalhaes I.L.F."/>
            <person name="Oliveira U."/>
            <person name="Santos F.R."/>
            <person name="Vidigal T.H.D.A."/>
            <person name="Brescovit A.D."/>
            <person name="Santos A.J."/>
        </authorList>
    </citation>
    <scope>NUCLEOTIDE SEQUENCE</scope>
    <source>
        <tissue evidence="1">Shoot tissue taken approximately 20 cm above the soil surface</tissue>
    </source>
</reference>
<evidence type="ECO:0000313" key="1">
    <source>
        <dbReference type="EMBL" id="JAD37012.1"/>
    </source>
</evidence>
<organism evidence="1">
    <name type="scientific">Arundo donax</name>
    <name type="common">Giant reed</name>
    <name type="synonym">Donax arundinaceus</name>
    <dbReference type="NCBI Taxonomy" id="35708"/>
    <lineage>
        <taxon>Eukaryota</taxon>
        <taxon>Viridiplantae</taxon>
        <taxon>Streptophyta</taxon>
        <taxon>Embryophyta</taxon>
        <taxon>Tracheophyta</taxon>
        <taxon>Spermatophyta</taxon>
        <taxon>Magnoliopsida</taxon>
        <taxon>Liliopsida</taxon>
        <taxon>Poales</taxon>
        <taxon>Poaceae</taxon>
        <taxon>PACMAD clade</taxon>
        <taxon>Arundinoideae</taxon>
        <taxon>Arundineae</taxon>
        <taxon>Arundo</taxon>
    </lineage>
</organism>